<dbReference type="Gene3D" id="2.70.98.30">
    <property type="entry name" value="Golgi alpha-mannosidase II, domain 4"/>
    <property type="match status" value="1"/>
</dbReference>
<evidence type="ECO:0000256" key="2">
    <source>
        <dbReference type="ARBA" id="ARBA00022723"/>
    </source>
</evidence>
<feature type="region of interest" description="Disordered" evidence="5">
    <location>
        <begin position="196"/>
        <end position="219"/>
    </location>
</feature>
<dbReference type="InterPro" id="IPR015341">
    <property type="entry name" value="Glyco_hydro_38_cen"/>
</dbReference>
<dbReference type="SUPFAM" id="SSF88688">
    <property type="entry name" value="Families 57/38 glycoside transferase middle domain"/>
    <property type="match status" value="1"/>
</dbReference>
<dbReference type="AlphaFoldDB" id="A0A5C8ZDY8"/>
<gene>
    <name evidence="7" type="ORF">FMM08_14480</name>
</gene>
<dbReference type="CDD" id="cd10789">
    <property type="entry name" value="GH38N_AMII_ER_cytosolic"/>
    <property type="match status" value="1"/>
</dbReference>
<dbReference type="GO" id="GO:0030246">
    <property type="term" value="F:carbohydrate binding"/>
    <property type="evidence" value="ECO:0007669"/>
    <property type="project" value="InterPro"/>
</dbReference>
<accession>A0A5C8ZDY8</accession>
<dbReference type="FunFam" id="3.20.110.10:FF:000002">
    <property type="entry name" value="alpha-mannosidase 2C1 isoform X1"/>
    <property type="match status" value="1"/>
</dbReference>
<dbReference type="GO" id="GO:0046872">
    <property type="term" value="F:metal ion binding"/>
    <property type="evidence" value="ECO:0007669"/>
    <property type="project" value="UniProtKB-KW"/>
</dbReference>
<feature type="domain" description="Glycoside hydrolase family 38 central" evidence="6">
    <location>
        <begin position="586"/>
        <end position="664"/>
    </location>
</feature>
<comment type="caution">
    <text evidence="7">The sequence shown here is derived from an EMBL/GenBank/DDBJ whole genome shotgun (WGS) entry which is preliminary data.</text>
</comment>
<sequence>MSPAPQPHAASVEDLLARTDRWLAERLLPAVVQARLPVGEQLALTAWEVPGADGLTGEPVPFAVARAAHEAGEGAPAEPGQAWGPPWSTTWFRLEGVVPPQWSALLSAPQEDQDDDDDGGRPSGALPRRVLPRGVLHLEADLGFTSGQPGFDAEGLVHTDAGAVVDSLHPRSRRVRLAAAPGERVVLHVEAASNPDLSGGGGRSPLRFTPTPLGRRQSAGARPLRRLGEVALVVTSPLVEELVADVVVVRQLAEQLPADSPRRRELLDALVAAQSAVDPFSAAGVASTAAAGRAALAGVLAGPAAASAHRVSAVGHAHIDLAWLWPVRETRRKIARTTAHVLALMDSEPDLVFACSSAQQLEWVRTDHPELFERIRERVAQGRFVPVGGMWVESDTNLPTGESLVRQLLEGSRWFAEHLGASSDVLWLPDSFGYSAALPQVAVGAGMRAFATQKLAWNDTNPMPHHHLAWEGLDGSRLYAHLMPVDTYNSDLSARELAKASRQAAATAGAPGGAGAAGNRSLVPFGYGDGGGGPTREALRAARRLADLDGSPTVSLEPPSAFVDAALEAFGGLDALPVWAGELYLEFHRGTYTAQSRTKRGNRRCERLLHEAELWSATAAVRAGRPYPLERLREAWRTVLLNQFHDILPGSSIGWVHDQAEAEHARVAADLEALIAEALTALGGDATGALANPTPHAWRGVPAHGTGVPEPLPRPVAVTQDDDETVLDNGVLRAVVDDRGLVVSLRALTGPFAGREVVPPGGVLGLLQLFRDTPAQYDAWDLDAADLAHPVDVTGVDALRVEDGRAVVVERTLPASAAAQQPSRVVQTFALLPGADRLDITTAVDWHHGQHLLKLALDVDVHTTTAASEVQFGHVTRPVHRNTSWDVARFEAVAHRWVHVADASLGVALLQADSYGHDVQRLPRAGRARRGDGAQRGTGTSVRVRQSLLRAPSYPDPAADRGQHVLRSAVLVGSIADAVREGYRTTRPLRPVPNGPGGAGGAVEPLVASSEPAVVVETVKLAADGSGDVVVRLSERHGGAATTRLTASFEHGEALLTDLLERSGDQHLSPAASEGGRTYEVALGAFQVLTVRFTRSGGRPRRARGG</sequence>
<feature type="region of interest" description="Disordered" evidence="5">
    <location>
        <begin position="108"/>
        <end position="130"/>
    </location>
</feature>
<dbReference type="GO" id="GO:0006013">
    <property type="term" value="P:mannose metabolic process"/>
    <property type="evidence" value="ECO:0007669"/>
    <property type="project" value="InterPro"/>
</dbReference>
<evidence type="ECO:0000313" key="8">
    <source>
        <dbReference type="Proteomes" id="UP000321234"/>
    </source>
</evidence>
<dbReference type="Proteomes" id="UP000321234">
    <property type="component" value="Unassembled WGS sequence"/>
</dbReference>
<dbReference type="InterPro" id="IPR054723">
    <property type="entry name" value="Ams1-like_N"/>
</dbReference>
<dbReference type="InterPro" id="IPR011013">
    <property type="entry name" value="Gal_mutarotase_sf_dom"/>
</dbReference>
<dbReference type="Gene3D" id="3.20.110.10">
    <property type="entry name" value="Glycoside hydrolase 38, N terminal domain"/>
    <property type="match status" value="1"/>
</dbReference>
<dbReference type="OrthoDB" id="9772207at2"/>
<dbReference type="EMBL" id="VKAC01000008">
    <property type="protein sequence ID" value="TXR55509.1"/>
    <property type="molecule type" value="Genomic_DNA"/>
</dbReference>
<dbReference type="InterPro" id="IPR000602">
    <property type="entry name" value="Glyco_hydro_38_N"/>
</dbReference>
<dbReference type="PANTHER" id="PTHR46017:SF1">
    <property type="entry name" value="ALPHA-MANNOSIDASE 2C1"/>
    <property type="match status" value="1"/>
</dbReference>
<dbReference type="RefSeq" id="WP_147927085.1">
    <property type="nucleotide sequence ID" value="NZ_VKAC01000008.1"/>
</dbReference>
<evidence type="ECO:0000256" key="1">
    <source>
        <dbReference type="ARBA" id="ARBA00009792"/>
    </source>
</evidence>
<dbReference type="InterPro" id="IPR011682">
    <property type="entry name" value="Glyco_hydro_38_C"/>
</dbReference>
<dbReference type="SUPFAM" id="SSF74650">
    <property type="entry name" value="Galactose mutarotase-like"/>
    <property type="match status" value="1"/>
</dbReference>
<evidence type="ECO:0000259" key="6">
    <source>
        <dbReference type="SMART" id="SM00872"/>
    </source>
</evidence>
<dbReference type="Gene3D" id="1.20.1270.50">
    <property type="entry name" value="Glycoside hydrolase family 38, central domain"/>
    <property type="match status" value="1"/>
</dbReference>
<keyword evidence="2" id="KW-0479">Metal-binding</keyword>
<dbReference type="Pfam" id="PF22907">
    <property type="entry name" value="Ams1-like_1st"/>
    <property type="match status" value="1"/>
</dbReference>
<dbReference type="SMART" id="SM00872">
    <property type="entry name" value="Alpha-mann_mid"/>
    <property type="match status" value="1"/>
</dbReference>
<keyword evidence="8" id="KW-1185">Reference proteome</keyword>
<evidence type="ECO:0000256" key="4">
    <source>
        <dbReference type="ARBA" id="ARBA00023295"/>
    </source>
</evidence>
<evidence type="ECO:0000313" key="7">
    <source>
        <dbReference type="EMBL" id="TXR55509.1"/>
    </source>
</evidence>
<comment type="similarity">
    <text evidence="1">Belongs to the glycosyl hydrolase 38 family.</text>
</comment>
<dbReference type="InterPro" id="IPR037094">
    <property type="entry name" value="Glyco_hydro_38_cen_sf"/>
</dbReference>
<dbReference type="Pfam" id="PF09261">
    <property type="entry name" value="Alpha-mann_mid"/>
    <property type="match status" value="1"/>
</dbReference>
<dbReference type="PANTHER" id="PTHR46017">
    <property type="entry name" value="ALPHA-MANNOSIDASE 2C1"/>
    <property type="match status" value="1"/>
</dbReference>
<dbReference type="InterPro" id="IPR028995">
    <property type="entry name" value="Glyco_hydro_57/38_cen_sf"/>
</dbReference>
<dbReference type="InterPro" id="IPR011330">
    <property type="entry name" value="Glyco_hydro/deAcase_b/a-brl"/>
</dbReference>
<proteinExistence type="inferred from homology"/>
<keyword evidence="3" id="KW-0378">Hydrolase</keyword>
<dbReference type="GO" id="GO:0009313">
    <property type="term" value="P:oligosaccharide catabolic process"/>
    <property type="evidence" value="ECO:0007669"/>
    <property type="project" value="TreeGrafter"/>
</dbReference>
<dbReference type="Pfam" id="PF07748">
    <property type="entry name" value="Glyco_hydro_38C"/>
    <property type="match status" value="1"/>
</dbReference>
<evidence type="ECO:0000256" key="5">
    <source>
        <dbReference type="SAM" id="MobiDB-lite"/>
    </source>
</evidence>
<dbReference type="SUPFAM" id="SSF88713">
    <property type="entry name" value="Glycoside hydrolase/deacetylase"/>
    <property type="match status" value="1"/>
</dbReference>
<dbReference type="GO" id="GO:0004559">
    <property type="term" value="F:alpha-mannosidase activity"/>
    <property type="evidence" value="ECO:0007669"/>
    <property type="project" value="InterPro"/>
</dbReference>
<dbReference type="FunFam" id="1.20.1270.50:FF:000004">
    <property type="entry name" value="alpha-mannosidase 2C1 isoform X1"/>
    <property type="match status" value="1"/>
</dbReference>
<reference evidence="7 8" key="1">
    <citation type="submission" date="2019-07" db="EMBL/GenBank/DDBJ databases">
        <title>Quadrisphaera sp. strain DD2A genome sequencing and assembly.</title>
        <authorList>
            <person name="Kim I."/>
        </authorList>
    </citation>
    <scope>NUCLEOTIDE SEQUENCE [LARGE SCALE GENOMIC DNA]</scope>
    <source>
        <strain evidence="7 8">DD2A</strain>
    </source>
</reference>
<evidence type="ECO:0000256" key="3">
    <source>
        <dbReference type="ARBA" id="ARBA00022801"/>
    </source>
</evidence>
<keyword evidence="4" id="KW-0326">Glycosidase</keyword>
<dbReference type="Pfam" id="PF01074">
    <property type="entry name" value="Glyco_hydro_38N"/>
    <property type="match status" value="1"/>
</dbReference>
<dbReference type="InterPro" id="IPR027291">
    <property type="entry name" value="Glyco_hydro_38_N_sf"/>
</dbReference>
<name>A0A5C8ZDY8_9ACTN</name>
<protein>
    <submittedName>
        <fullName evidence="7">Alpha-mannosidase</fullName>
    </submittedName>
</protein>
<dbReference type="Pfam" id="PF17677">
    <property type="entry name" value="Glyco_hydro38C2"/>
    <property type="match status" value="1"/>
</dbReference>
<organism evidence="7 8">
    <name type="scientific">Quadrisphaera setariae</name>
    <dbReference type="NCBI Taxonomy" id="2593304"/>
    <lineage>
        <taxon>Bacteria</taxon>
        <taxon>Bacillati</taxon>
        <taxon>Actinomycetota</taxon>
        <taxon>Actinomycetes</taxon>
        <taxon>Kineosporiales</taxon>
        <taxon>Kineosporiaceae</taxon>
        <taxon>Quadrisphaera</taxon>
    </lineage>
</organism>
<feature type="region of interest" description="Disordered" evidence="5">
    <location>
        <begin position="922"/>
        <end position="946"/>
    </location>
</feature>
<dbReference type="InterPro" id="IPR041147">
    <property type="entry name" value="GH38_C"/>
</dbReference>